<dbReference type="InterPro" id="IPR051619">
    <property type="entry name" value="TypeII_TA_RNase_PINc/VapC"/>
</dbReference>
<sequence length="132" mass="14258">MIVLDASAAATVLLNRGADASRIRERMGRAGDDLHAPHLFEVEVASVLRRYALNGSLSPGRARLALGRLATLSISLYPHTALLPRVWELRDNISAYDAAYIALAETLEAPLVTRDAKLARAPGIRAEVEVFG</sequence>
<evidence type="ECO:0000313" key="9">
    <source>
        <dbReference type="Proteomes" id="UP000501452"/>
    </source>
</evidence>
<dbReference type="GO" id="GO:0000287">
    <property type="term" value="F:magnesium ion binding"/>
    <property type="evidence" value="ECO:0007669"/>
    <property type="project" value="UniProtKB-UniRule"/>
</dbReference>
<name>A0A6G8Q5Q2_9ACTN</name>
<dbReference type="CDD" id="cd09873">
    <property type="entry name" value="PIN_Pae0151-like"/>
    <property type="match status" value="1"/>
</dbReference>
<evidence type="ECO:0000256" key="4">
    <source>
        <dbReference type="ARBA" id="ARBA00022801"/>
    </source>
</evidence>
<evidence type="ECO:0000313" key="8">
    <source>
        <dbReference type="EMBL" id="QIN81805.1"/>
    </source>
</evidence>
<dbReference type="InterPro" id="IPR022907">
    <property type="entry name" value="VapC_family"/>
</dbReference>
<comment type="function">
    <text evidence="6">Toxic component of a toxin-antitoxin (TA) system. An RNase.</text>
</comment>
<dbReference type="PANTHER" id="PTHR35901:SF1">
    <property type="entry name" value="EXONUCLEASE VAPC9"/>
    <property type="match status" value="1"/>
</dbReference>
<keyword evidence="3 6" id="KW-0479">Metal-binding</keyword>
<feature type="binding site" evidence="6">
    <location>
        <position position="97"/>
    </location>
    <ligand>
        <name>Mg(2+)</name>
        <dbReference type="ChEBI" id="CHEBI:18420"/>
    </ligand>
</feature>
<dbReference type="GO" id="GO:0016787">
    <property type="term" value="F:hydrolase activity"/>
    <property type="evidence" value="ECO:0007669"/>
    <property type="project" value="UniProtKB-KW"/>
</dbReference>
<dbReference type="InterPro" id="IPR044153">
    <property type="entry name" value="PIN_Pae0151-like"/>
</dbReference>
<keyword evidence="2 6" id="KW-0540">Nuclease</keyword>
<organism evidence="8 9">
    <name type="scientific">Rubrobacter tropicus</name>
    <dbReference type="NCBI Taxonomy" id="2653851"/>
    <lineage>
        <taxon>Bacteria</taxon>
        <taxon>Bacillati</taxon>
        <taxon>Actinomycetota</taxon>
        <taxon>Rubrobacteria</taxon>
        <taxon>Rubrobacterales</taxon>
        <taxon>Rubrobacteraceae</taxon>
        <taxon>Rubrobacter</taxon>
    </lineage>
</organism>
<evidence type="ECO:0000256" key="2">
    <source>
        <dbReference type="ARBA" id="ARBA00022722"/>
    </source>
</evidence>
<dbReference type="EC" id="3.1.-.-" evidence="6"/>
<proteinExistence type="inferred from homology"/>
<dbReference type="AlphaFoldDB" id="A0A6G8Q5Q2"/>
<dbReference type="InterPro" id="IPR002716">
    <property type="entry name" value="PIN_dom"/>
</dbReference>
<evidence type="ECO:0000256" key="1">
    <source>
        <dbReference type="ARBA" id="ARBA00022649"/>
    </source>
</evidence>
<protein>
    <recommendedName>
        <fullName evidence="6">Ribonuclease VapC</fullName>
        <shortName evidence="6">RNase VapC</shortName>
        <ecNumber evidence="6">3.1.-.-</ecNumber>
    </recommendedName>
    <alternativeName>
        <fullName evidence="6">Toxin VapC</fullName>
    </alternativeName>
</protein>
<keyword evidence="5 6" id="KW-0460">Magnesium</keyword>
<reference evidence="8 9" key="1">
    <citation type="submission" date="2019-10" db="EMBL/GenBank/DDBJ databases">
        <title>Rubrobacter sp nov SCSIO 52090 isolated from a deep-sea sediment in the South China Sea.</title>
        <authorList>
            <person name="Chen R.W."/>
        </authorList>
    </citation>
    <scope>NUCLEOTIDE SEQUENCE [LARGE SCALE GENOMIC DNA]</scope>
    <source>
        <strain evidence="8 9">SCSIO 52909</strain>
    </source>
</reference>
<keyword evidence="1 6" id="KW-1277">Toxin-antitoxin system</keyword>
<dbReference type="PANTHER" id="PTHR35901">
    <property type="entry name" value="RIBONUCLEASE VAPC3"/>
    <property type="match status" value="1"/>
</dbReference>
<dbReference type="Gene3D" id="3.40.50.1010">
    <property type="entry name" value="5'-nuclease"/>
    <property type="match status" value="1"/>
</dbReference>
<dbReference type="Proteomes" id="UP000501452">
    <property type="component" value="Chromosome"/>
</dbReference>
<evidence type="ECO:0000256" key="3">
    <source>
        <dbReference type="ARBA" id="ARBA00022723"/>
    </source>
</evidence>
<keyword evidence="9" id="KW-1185">Reference proteome</keyword>
<feature type="domain" description="PIN" evidence="7">
    <location>
        <begin position="2"/>
        <end position="122"/>
    </location>
</feature>
<gene>
    <name evidence="6" type="primary">vapC</name>
    <name evidence="8" type="ORF">GBA63_03485</name>
</gene>
<keyword evidence="6" id="KW-0800">Toxin</keyword>
<dbReference type="GO" id="GO:0090729">
    <property type="term" value="F:toxin activity"/>
    <property type="evidence" value="ECO:0007669"/>
    <property type="project" value="UniProtKB-KW"/>
</dbReference>
<evidence type="ECO:0000256" key="6">
    <source>
        <dbReference type="HAMAP-Rule" id="MF_00265"/>
    </source>
</evidence>
<keyword evidence="4 6" id="KW-0378">Hydrolase</keyword>
<dbReference type="Pfam" id="PF01850">
    <property type="entry name" value="PIN"/>
    <property type="match status" value="1"/>
</dbReference>
<comment type="cofactor">
    <cofactor evidence="6">
        <name>Mg(2+)</name>
        <dbReference type="ChEBI" id="CHEBI:18420"/>
    </cofactor>
</comment>
<dbReference type="SUPFAM" id="SSF88723">
    <property type="entry name" value="PIN domain-like"/>
    <property type="match status" value="1"/>
</dbReference>
<feature type="binding site" evidence="6">
    <location>
        <position position="5"/>
    </location>
    <ligand>
        <name>Mg(2+)</name>
        <dbReference type="ChEBI" id="CHEBI:18420"/>
    </ligand>
</feature>
<evidence type="ECO:0000256" key="5">
    <source>
        <dbReference type="ARBA" id="ARBA00022842"/>
    </source>
</evidence>
<accession>A0A6G8Q5Q2</accession>
<dbReference type="EMBL" id="CP045119">
    <property type="protein sequence ID" value="QIN81805.1"/>
    <property type="molecule type" value="Genomic_DNA"/>
</dbReference>
<dbReference type="HAMAP" id="MF_00265">
    <property type="entry name" value="VapC_Nob1"/>
    <property type="match status" value="1"/>
</dbReference>
<dbReference type="InterPro" id="IPR029060">
    <property type="entry name" value="PIN-like_dom_sf"/>
</dbReference>
<dbReference type="KEGG" id="rub:GBA63_03485"/>
<comment type="similarity">
    <text evidence="6">Belongs to the PINc/VapC protein family.</text>
</comment>
<evidence type="ECO:0000259" key="7">
    <source>
        <dbReference type="Pfam" id="PF01850"/>
    </source>
</evidence>
<dbReference type="GO" id="GO:0004540">
    <property type="term" value="F:RNA nuclease activity"/>
    <property type="evidence" value="ECO:0007669"/>
    <property type="project" value="InterPro"/>
</dbReference>